<proteinExistence type="inferred from homology"/>
<comment type="caution">
    <text evidence="12">The sequence shown here is derived from an EMBL/GenBank/DDBJ whole genome shotgun (WGS) entry which is preliminary data.</text>
</comment>
<feature type="binding site" evidence="9">
    <location>
        <position position="259"/>
    </location>
    <ligand>
        <name>L-citrulline</name>
        <dbReference type="ChEBI" id="CHEBI:57743"/>
    </ligand>
</feature>
<dbReference type="PANTHER" id="PTHR11587:SF2">
    <property type="entry name" value="ARGININOSUCCINATE SYNTHASE"/>
    <property type="match status" value="1"/>
</dbReference>
<dbReference type="InterPro" id="IPR048268">
    <property type="entry name" value="Arginosuc_syn_C"/>
</dbReference>
<dbReference type="CDD" id="cd01999">
    <property type="entry name" value="ASS"/>
    <property type="match status" value="1"/>
</dbReference>
<feature type="binding site" evidence="9">
    <location>
        <begin position="7"/>
        <end position="15"/>
    </location>
    <ligand>
        <name>ATP</name>
        <dbReference type="ChEBI" id="CHEBI:30616"/>
    </ligand>
</feature>
<evidence type="ECO:0000313" key="13">
    <source>
        <dbReference type="Proteomes" id="UP000664277"/>
    </source>
</evidence>
<dbReference type="Gene3D" id="3.40.50.620">
    <property type="entry name" value="HUPs"/>
    <property type="match status" value="1"/>
</dbReference>
<organism evidence="12 13">
    <name type="scientific">Candidatus Obscuribacter phosphatis</name>
    <dbReference type="NCBI Taxonomy" id="1906157"/>
    <lineage>
        <taxon>Bacteria</taxon>
        <taxon>Bacillati</taxon>
        <taxon>Candidatus Melainabacteria</taxon>
        <taxon>Candidatus Obscuribacterales</taxon>
        <taxon>Candidatus Obscuribacteraceae</taxon>
        <taxon>Candidatus Obscuribacter</taxon>
    </lineage>
</organism>
<keyword evidence="9" id="KW-0963">Cytoplasm</keyword>
<dbReference type="GO" id="GO:0000053">
    <property type="term" value="P:argininosuccinate metabolic process"/>
    <property type="evidence" value="ECO:0007669"/>
    <property type="project" value="TreeGrafter"/>
</dbReference>
<dbReference type="Pfam" id="PF20979">
    <property type="entry name" value="Arginosuc_syn_C"/>
    <property type="match status" value="1"/>
</dbReference>
<keyword evidence="5 9" id="KW-0436">Ligase</keyword>
<dbReference type="Pfam" id="PF00764">
    <property type="entry name" value="Arginosuc_synth"/>
    <property type="match status" value="1"/>
</dbReference>
<keyword evidence="7 9" id="KW-0547">Nucleotide-binding</keyword>
<dbReference type="FunFam" id="3.40.50.620:FF:000019">
    <property type="entry name" value="Argininosuccinate synthase"/>
    <property type="match status" value="1"/>
</dbReference>
<evidence type="ECO:0000256" key="6">
    <source>
        <dbReference type="ARBA" id="ARBA00022605"/>
    </source>
</evidence>
<evidence type="ECO:0000259" key="11">
    <source>
        <dbReference type="Pfam" id="PF20979"/>
    </source>
</evidence>
<dbReference type="InterPro" id="IPR048267">
    <property type="entry name" value="Arginosuc_syn_N"/>
</dbReference>
<evidence type="ECO:0000256" key="7">
    <source>
        <dbReference type="ARBA" id="ARBA00022741"/>
    </source>
</evidence>
<feature type="domain" description="Arginosuccinate synthase-like N-terminal" evidence="10">
    <location>
        <begin position="3"/>
        <end position="164"/>
    </location>
</feature>
<comment type="pathway">
    <text evidence="1 9">Amino-acid biosynthesis; L-arginine biosynthesis; L-arginine from L-ornithine and carbamoyl phosphate: step 2/3.</text>
</comment>
<keyword evidence="8 9" id="KW-0067">ATP-binding</keyword>
<protein>
    <recommendedName>
        <fullName evidence="3 9">Argininosuccinate synthase</fullName>
        <ecNumber evidence="3 9">6.3.4.5</ecNumber>
    </recommendedName>
    <alternativeName>
        <fullName evidence="9">Citrulline--aspartate ligase</fullName>
    </alternativeName>
</protein>
<evidence type="ECO:0000256" key="5">
    <source>
        <dbReference type="ARBA" id="ARBA00022598"/>
    </source>
</evidence>
<dbReference type="InterPro" id="IPR018223">
    <property type="entry name" value="Arginosuc_synth_CS"/>
</dbReference>
<evidence type="ECO:0000256" key="9">
    <source>
        <dbReference type="HAMAP-Rule" id="MF_00005"/>
    </source>
</evidence>
<sequence>MKKILLAYSGGLDTSCILTWLKEKYQVPIVAYLADVGQEEDFDKVIEKAHKTGAEKCIIDDLKADFAQNFIFPSIKANAVYELVYLMGTSLARPCIAKGMVEAALREGCDTIAHGATGKGNDQVRFELAIKSLAPQLNVIAPWREWEFQGRSDLFAYAEKHGIPLPVTKDKPYSIDANLMHISYEGGILEDPWAEAPEDIYMWTKNPEEAPDKPEFVEIEFDAGCPVAINGEKLEPAKLVAKANEIAAAHGVGRIDLVENRYIGIKSRGVYETPGVTILMQAHQAVESLTLDKEVAHLKASLIGKIAELTYNGYWFAPETKLLHNLIEESQNTVSGTVKLKLYKGHSMVVARKSEQSLYSEKMTSFENMSSFNPADSGGFINISGLRLSTWSKKNGSIKKSLQPKA</sequence>
<dbReference type="AlphaFoldDB" id="A0A8J7PHQ8"/>
<evidence type="ECO:0000256" key="2">
    <source>
        <dbReference type="ARBA" id="ARBA00011881"/>
    </source>
</evidence>
<evidence type="ECO:0000256" key="8">
    <source>
        <dbReference type="ARBA" id="ARBA00022840"/>
    </source>
</evidence>
<dbReference type="NCBIfam" id="NF001770">
    <property type="entry name" value="PRK00509.1"/>
    <property type="match status" value="1"/>
</dbReference>
<name>A0A8J7PHQ8_9BACT</name>
<evidence type="ECO:0000256" key="1">
    <source>
        <dbReference type="ARBA" id="ARBA00004967"/>
    </source>
</evidence>
<feature type="binding site" evidence="9">
    <location>
        <position position="125"/>
    </location>
    <ligand>
        <name>L-citrulline</name>
        <dbReference type="ChEBI" id="CHEBI:57743"/>
    </ligand>
</feature>
<comment type="catalytic activity">
    <reaction evidence="9">
        <text>L-citrulline + L-aspartate + ATP = 2-(N(omega)-L-arginino)succinate + AMP + diphosphate + H(+)</text>
        <dbReference type="Rhea" id="RHEA:10932"/>
        <dbReference type="ChEBI" id="CHEBI:15378"/>
        <dbReference type="ChEBI" id="CHEBI:29991"/>
        <dbReference type="ChEBI" id="CHEBI:30616"/>
        <dbReference type="ChEBI" id="CHEBI:33019"/>
        <dbReference type="ChEBI" id="CHEBI:57472"/>
        <dbReference type="ChEBI" id="CHEBI:57743"/>
        <dbReference type="ChEBI" id="CHEBI:456215"/>
        <dbReference type="EC" id="6.3.4.5"/>
    </reaction>
</comment>
<dbReference type="PROSITE" id="PS00564">
    <property type="entry name" value="ARGININOSUCCIN_SYN_1"/>
    <property type="match status" value="1"/>
</dbReference>
<feature type="binding site" evidence="9">
    <location>
        <position position="121"/>
    </location>
    <ligand>
        <name>L-citrulline</name>
        <dbReference type="ChEBI" id="CHEBI:57743"/>
    </ligand>
</feature>
<gene>
    <name evidence="9" type="primary">argG</name>
    <name evidence="12" type="ORF">J0M35_14500</name>
</gene>
<dbReference type="FunFam" id="3.90.1260.10:FF:000007">
    <property type="entry name" value="Argininosuccinate synthase"/>
    <property type="match status" value="1"/>
</dbReference>
<keyword evidence="6 9" id="KW-0028">Amino-acid biosynthesis</keyword>
<dbReference type="HAMAP" id="MF_00005">
    <property type="entry name" value="Arg_succ_synth_type1"/>
    <property type="match status" value="1"/>
</dbReference>
<comment type="subcellular location">
    <subcellularLocation>
        <location evidence="9">Cytoplasm</location>
    </subcellularLocation>
</comment>
<keyword evidence="4 9" id="KW-0055">Arginine biosynthesis</keyword>
<dbReference type="GO" id="GO:0005737">
    <property type="term" value="C:cytoplasm"/>
    <property type="evidence" value="ECO:0007669"/>
    <property type="project" value="UniProtKB-SubCell"/>
</dbReference>
<dbReference type="PROSITE" id="PS00565">
    <property type="entry name" value="ARGININOSUCCIN_SYN_2"/>
    <property type="match status" value="1"/>
</dbReference>
<dbReference type="GO" id="GO:0006526">
    <property type="term" value="P:L-arginine biosynthetic process"/>
    <property type="evidence" value="ECO:0007669"/>
    <property type="project" value="UniProtKB-UniRule"/>
</dbReference>
<dbReference type="EMBL" id="JAFLCK010000022">
    <property type="protein sequence ID" value="MBN8661572.1"/>
    <property type="molecule type" value="Genomic_DNA"/>
</dbReference>
<dbReference type="GO" id="GO:0005524">
    <property type="term" value="F:ATP binding"/>
    <property type="evidence" value="ECO:0007669"/>
    <property type="project" value="UniProtKB-UniRule"/>
</dbReference>
<dbReference type="InterPro" id="IPR024074">
    <property type="entry name" value="AS_cat/multimer_dom_body"/>
</dbReference>
<feature type="binding site" evidence="9">
    <location>
        <position position="115"/>
    </location>
    <ligand>
        <name>ATP</name>
        <dbReference type="ChEBI" id="CHEBI:30616"/>
    </ligand>
</feature>
<dbReference type="InterPro" id="IPR023434">
    <property type="entry name" value="Arginosuc_synth_type_1_subfam"/>
</dbReference>
<feature type="binding site" evidence="9">
    <location>
        <position position="174"/>
    </location>
    <ligand>
        <name>L-citrulline</name>
        <dbReference type="ChEBI" id="CHEBI:57743"/>
    </ligand>
</feature>
<feature type="binding site" evidence="9">
    <location>
        <position position="121"/>
    </location>
    <ligand>
        <name>L-aspartate</name>
        <dbReference type="ChEBI" id="CHEBI:29991"/>
    </ligand>
</feature>
<evidence type="ECO:0000256" key="3">
    <source>
        <dbReference type="ARBA" id="ARBA00012286"/>
    </source>
</evidence>
<dbReference type="SUPFAM" id="SSF69864">
    <property type="entry name" value="Argininosuccinate synthetase, C-terminal domain"/>
    <property type="match status" value="1"/>
</dbReference>
<feature type="binding site" evidence="9">
    <location>
        <position position="90"/>
    </location>
    <ligand>
        <name>L-citrulline</name>
        <dbReference type="ChEBI" id="CHEBI:57743"/>
    </ligand>
</feature>
<feature type="binding site" evidence="9">
    <location>
        <position position="122"/>
    </location>
    <ligand>
        <name>L-aspartate</name>
        <dbReference type="ChEBI" id="CHEBI:29991"/>
    </ligand>
</feature>
<comment type="subunit">
    <text evidence="2 9">Homotetramer.</text>
</comment>
<feature type="binding site" evidence="9">
    <location>
        <position position="34"/>
    </location>
    <ligand>
        <name>ATP</name>
        <dbReference type="ChEBI" id="CHEBI:30616"/>
    </ligand>
</feature>
<dbReference type="Gene3D" id="3.90.1260.10">
    <property type="entry name" value="Argininosuccinate synthetase, chain A, domain 2"/>
    <property type="match status" value="1"/>
</dbReference>
<evidence type="ECO:0000256" key="4">
    <source>
        <dbReference type="ARBA" id="ARBA00022571"/>
    </source>
</evidence>
<feature type="domain" description="Arginosuccinate synthase C-terminal" evidence="11">
    <location>
        <begin position="173"/>
        <end position="389"/>
    </location>
</feature>
<reference evidence="12" key="1">
    <citation type="submission" date="2021-02" db="EMBL/GenBank/DDBJ databases">
        <title>Genome-Resolved Metagenomics of a Microbial Community Performing Photosynthetic Biological Nutrient Removal.</title>
        <authorList>
            <person name="Mcdaniel E.A."/>
        </authorList>
    </citation>
    <scope>NUCLEOTIDE SEQUENCE</scope>
    <source>
        <strain evidence="12">UWPOB_OBS1</strain>
    </source>
</reference>
<feature type="binding site" evidence="9">
    <location>
        <position position="271"/>
    </location>
    <ligand>
        <name>L-citrulline</name>
        <dbReference type="ChEBI" id="CHEBI:57743"/>
    </ligand>
</feature>
<dbReference type="InterPro" id="IPR001518">
    <property type="entry name" value="Arginosuc_synth"/>
</dbReference>
<feature type="binding site" evidence="9">
    <location>
        <position position="85"/>
    </location>
    <ligand>
        <name>L-citrulline</name>
        <dbReference type="ChEBI" id="CHEBI:57743"/>
    </ligand>
</feature>
<dbReference type="UniPathway" id="UPA00068">
    <property type="reaction ID" value="UER00113"/>
</dbReference>
<feature type="binding site" evidence="9">
    <location>
        <position position="117"/>
    </location>
    <ligand>
        <name>L-aspartate</name>
        <dbReference type="ChEBI" id="CHEBI:29991"/>
    </ligand>
</feature>
<feature type="binding site" evidence="9">
    <location>
        <position position="183"/>
    </location>
    <ligand>
        <name>L-citrulline</name>
        <dbReference type="ChEBI" id="CHEBI:57743"/>
    </ligand>
</feature>
<dbReference type="InterPro" id="IPR014729">
    <property type="entry name" value="Rossmann-like_a/b/a_fold"/>
</dbReference>
<comment type="similarity">
    <text evidence="9">Belongs to the argininosuccinate synthase family. Type 1 subfamily.</text>
</comment>
<dbReference type="NCBIfam" id="TIGR00032">
    <property type="entry name" value="argG"/>
    <property type="match status" value="1"/>
</dbReference>
<evidence type="ECO:0000259" key="10">
    <source>
        <dbReference type="Pfam" id="PF00764"/>
    </source>
</evidence>
<dbReference type="GO" id="GO:0004055">
    <property type="term" value="F:argininosuccinate synthase activity"/>
    <property type="evidence" value="ECO:0007669"/>
    <property type="project" value="UniProtKB-UniRule"/>
</dbReference>
<accession>A0A8J7PHQ8</accession>
<dbReference type="SUPFAM" id="SSF52402">
    <property type="entry name" value="Adenine nucleotide alpha hydrolases-like"/>
    <property type="match status" value="1"/>
</dbReference>
<evidence type="ECO:0000313" key="12">
    <source>
        <dbReference type="EMBL" id="MBN8661572.1"/>
    </source>
</evidence>
<dbReference type="PANTHER" id="PTHR11587">
    <property type="entry name" value="ARGININOSUCCINATE SYNTHASE"/>
    <property type="match status" value="1"/>
</dbReference>
<dbReference type="EC" id="6.3.4.5" evidence="3 9"/>
<dbReference type="Proteomes" id="UP000664277">
    <property type="component" value="Unassembled WGS sequence"/>
</dbReference>
<dbReference type="GO" id="GO:0000050">
    <property type="term" value="P:urea cycle"/>
    <property type="evidence" value="ECO:0007669"/>
    <property type="project" value="TreeGrafter"/>
</dbReference>